<comment type="subcellular location">
    <subcellularLocation>
        <location evidence="1">Cell membrane</location>
        <topology evidence="1">Multi-pass membrane protein</topology>
    </subcellularLocation>
</comment>
<feature type="domain" description="ABC3 transporter permease C-terminal" evidence="8">
    <location>
        <begin position="662"/>
        <end position="777"/>
    </location>
</feature>
<evidence type="ECO:0000256" key="7">
    <source>
        <dbReference type="SAM" id="Phobius"/>
    </source>
</evidence>
<dbReference type="KEGG" id="dtx:ATSB10_03570"/>
<feature type="transmembrane region" description="Helical" evidence="7">
    <location>
        <begin position="754"/>
        <end position="771"/>
    </location>
</feature>
<feature type="transmembrane region" description="Helical" evidence="7">
    <location>
        <begin position="656"/>
        <end position="679"/>
    </location>
</feature>
<keyword evidence="4 7" id="KW-0812">Transmembrane</keyword>
<evidence type="ECO:0000256" key="5">
    <source>
        <dbReference type="ARBA" id="ARBA00022989"/>
    </source>
</evidence>
<evidence type="ECO:0000313" key="10">
    <source>
        <dbReference type="EMBL" id="AND67811.1"/>
    </source>
</evidence>
<dbReference type="Pfam" id="PF02687">
    <property type="entry name" value="FtsX"/>
    <property type="match status" value="2"/>
</dbReference>
<feature type="domain" description="MacB-like periplasmic core" evidence="9">
    <location>
        <begin position="23"/>
        <end position="235"/>
    </location>
</feature>
<proteinExistence type="inferred from homology"/>
<evidence type="ECO:0000256" key="2">
    <source>
        <dbReference type="ARBA" id="ARBA00005236"/>
    </source>
</evidence>
<feature type="transmembrane region" description="Helical" evidence="7">
    <location>
        <begin position="353"/>
        <end position="382"/>
    </location>
</feature>
<evidence type="ECO:0000259" key="8">
    <source>
        <dbReference type="Pfam" id="PF02687"/>
    </source>
</evidence>
<evidence type="ECO:0000259" key="9">
    <source>
        <dbReference type="Pfam" id="PF12704"/>
    </source>
</evidence>
<dbReference type="PATRIC" id="fig|445710.3.peg.355"/>
<comment type="similarity">
    <text evidence="2">Belongs to the ABC-4 integral membrane protein family. LolC/E subfamily.</text>
</comment>
<dbReference type="OrthoDB" id="5137249at2"/>
<keyword evidence="11" id="KW-1185">Reference proteome</keyword>
<accession>A0A160MX51</accession>
<evidence type="ECO:0000256" key="1">
    <source>
        <dbReference type="ARBA" id="ARBA00004651"/>
    </source>
</evidence>
<keyword evidence="6 7" id="KW-0472">Membrane</keyword>
<keyword evidence="3" id="KW-1003">Cell membrane</keyword>
<organism evidence="10 11">
    <name type="scientific">Dyella thiooxydans</name>
    <dbReference type="NCBI Taxonomy" id="445710"/>
    <lineage>
        <taxon>Bacteria</taxon>
        <taxon>Pseudomonadati</taxon>
        <taxon>Pseudomonadota</taxon>
        <taxon>Gammaproteobacteria</taxon>
        <taxon>Lysobacterales</taxon>
        <taxon>Rhodanobacteraceae</taxon>
        <taxon>Dyella</taxon>
    </lineage>
</organism>
<evidence type="ECO:0000313" key="11">
    <source>
        <dbReference type="Proteomes" id="UP000077255"/>
    </source>
</evidence>
<dbReference type="Proteomes" id="UP000077255">
    <property type="component" value="Chromosome"/>
</dbReference>
<reference evidence="10 11" key="1">
    <citation type="submission" date="2016-02" db="EMBL/GenBank/DDBJ databases">
        <title>Complete genome sequencing and analysis of ATSB10, Dyella thiooxydans isolated from rhizosphere soil of sunflower (Helianthus annuus L.).</title>
        <authorList>
            <person name="Lee Y."/>
            <person name="Hwangbo K."/>
            <person name="Chung H."/>
            <person name="Yoo J."/>
            <person name="Kim K.Y."/>
            <person name="Sa T.M."/>
            <person name="Um Y."/>
            <person name="Madhaiyan M."/>
        </authorList>
    </citation>
    <scope>NUCLEOTIDE SEQUENCE [LARGE SCALE GENOMIC DNA]</scope>
    <source>
        <strain evidence="10 11">ATSB10</strain>
    </source>
</reference>
<evidence type="ECO:0000256" key="3">
    <source>
        <dbReference type="ARBA" id="ARBA00022475"/>
    </source>
</evidence>
<dbReference type="EMBL" id="CP014841">
    <property type="protein sequence ID" value="AND67811.1"/>
    <property type="molecule type" value="Genomic_DNA"/>
</dbReference>
<feature type="transmembrane region" description="Helical" evidence="7">
    <location>
        <begin position="270"/>
        <end position="291"/>
    </location>
</feature>
<dbReference type="RefSeq" id="WP_063670141.1">
    <property type="nucleotide sequence ID" value="NZ_CP014841.1"/>
</dbReference>
<dbReference type="Pfam" id="PF12704">
    <property type="entry name" value="MacB_PCD"/>
    <property type="match status" value="1"/>
</dbReference>
<sequence length="788" mass="84869">MSALNRKAWRDLWHLRGQALAIALVIAGGVATLVMSQSTYQSLTVTRERFYREGALADLWAPLKRAPDTLAPRLAAIDGVQTAQTRLMAAGTLGVPGFGEPVRVELVSLPQEGGQPLLNRLQLRSGRLPDPDVDNEVVLGEAFAAAHALRAGDTLSLTLRGRQRWLRVVGVATSPEYVYQSPPGAVFPDFRRYAVAWMNRHAMEKALSMDGAFNSVVLRLRPEAKPAAVIAALDELLARYGGVGAYGRHEQTSARYLEEEMRQLQTMARLFPAIFLGVAVFLVHVVLMRLLGTQRDQIGVLKAFGYPDRALAWHYLLIAAVIAGAGALLGIALGAALGGWLAHVYQGIYRFPFLAYGLSAGAIATGLAVSLGAAAAGALMALRAAVRLPPAEAMRAPAPARFGPSLAERLGLRRWLTPAVRMALRDLGRRPGRAAFTVFGLAMASAVMMVGRFQGDAVQYMVDTQLGIAQRHDLAVSFVEPAPRSAVPELAALPGVRAAEPVRMAPVRLVHGLRSYRTVLEGLPPDAQLRRPLDTALRPVLPRTDGVLLTDYLGQMLDLRPGDRVEVQALDGHRHHVSVPVAGFVHEYIGAQGYMDLDALNRLLGDGDVVSGVLLGVMPGAAPDVYAELNRRPWVAGVDSRLAAVRSFYATMGESLLVFAWVAALLGGVINFGLVYNAARISLSERGRELASLRVLGMTEGEVSVLLLGQLGLLVLVSLPLGFVAGHALCWLMTQGFQSELFRVPVRLTTATYAFAAATVCVASLLSALLVRRRIHRLDLIGVLKTRE</sequence>
<dbReference type="GO" id="GO:0044874">
    <property type="term" value="P:lipoprotein localization to outer membrane"/>
    <property type="evidence" value="ECO:0007669"/>
    <property type="project" value="TreeGrafter"/>
</dbReference>
<evidence type="ECO:0008006" key="12">
    <source>
        <dbReference type="Google" id="ProtNLM"/>
    </source>
</evidence>
<feature type="domain" description="ABC3 transporter permease C-terminal" evidence="8">
    <location>
        <begin position="270"/>
        <end position="385"/>
    </location>
</feature>
<protein>
    <recommendedName>
        <fullName evidence="12">ABC3 transporter permease protein domain-containing protein</fullName>
    </recommendedName>
</protein>
<dbReference type="GO" id="GO:0098797">
    <property type="term" value="C:plasma membrane protein complex"/>
    <property type="evidence" value="ECO:0007669"/>
    <property type="project" value="TreeGrafter"/>
</dbReference>
<feature type="transmembrane region" description="Helical" evidence="7">
    <location>
        <begin position="312"/>
        <end position="341"/>
    </location>
</feature>
<dbReference type="InterPro" id="IPR025857">
    <property type="entry name" value="MacB_PCD"/>
</dbReference>
<keyword evidence="5 7" id="KW-1133">Transmembrane helix</keyword>
<dbReference type="STRING" id="445710.ATSB10_03570"/>
<dbReference type="PANTHER" id="PTHR30489">
    <property type="entry name" value="LIPOPROTEIN-RELEASING SYSTEM TRANSMEMBRANE PROTEIN LOLE"/>
    <property type="match status" value="1"/>
</dbReference>
<dbReference type="AlphaFoldDB" id="A0A160MX51"/>
<dbReference type="InterPro" id="IPR051447">
    <property type="entry name" value="Lipoprotein-release_system"/>
</dbReference>
<feature type="transmembrane region" description="Helical" evidence="7">
    <location>
        <begin position="711"/>
        <end position="734"/>
    </location>
</feature>
<dbReference type="PANTHER" id="PTHR30489:SF0">
    <property type="entry name" value="LIPOPROTEIN-RELEASING SYSTEM TRANSMEMBRANE PROTEIN LOLE"/>
    <property type="match status" value="1"/>
</dbReference>
<gene>
    <name evidence="10" type="ORF">ATSB10_03570</name>
</gene>
<evidence type="ECO:0000256" key="6">
    <source>
        <dbReference type="ARBA" id="ARBA00023136"/>
    </source>
</evidence>
<feature type="transmembrane region" description="Helical" evidence="7">
    <location>
        <begin position="434"/>
        <end position="453"/>
    </location>
</feature>
<evidence type="ECO:0000256" key="4">
    <source>
        <dbReference type="ARBA" id="ARBA00022692"/>
    </source>
</evidence>
<dbReference type="InterPro" id="IPR003838">
    <property type="entry name" value="ABC3_permease_C"/>
</dbReference>
<name>A0A160MX51_9GAMM</name>